<organism evidence="9 10">
    <name type="scientific">Escallonia herrerae</name>
    <dbReference type="NCBI Taxonomy" id="1293975"/>
    <lineage>
        <taxon>Eukaryota</taxon>
        <taxon>Viridiplantae</taxon>
        <taxon>Streptophyta</taxon>
        <taxon>Embryophyta</taxon>
        <taxon>Tracheophyta</taxon>
        <taxon>Spermatophyta</taxon>
        <taxon>Magnoliopsida</taxon>
        <taxon>eudicotyledons</taxon>
        <taxon>Gunneridae</taxon>
        <taxon>Pentapetalae</taxon>
        <taxon>asterids</taxon>
        <taxon>campanulids</taxon>
        <taxon>Escalloniales</taxon>
        <taxon>Escalloniaceae</taxon>
        <taxon>Escallonia</taxon>
    </lineage>
</organism>
<dbReference type="PRINTS" id="PR00463">
    <property type="entry name" value="EP450I"/>
</dbReference>
<keyword evidence="8" id="KW-1133">Transmembrane helix</keyword>
<feature type="transmembrane region" description="Helical" evidence="8">
    <location>
        <begin position="34"/>
        <end position="52"/>
    </location>
</feature>
<evidence type="ECO:0000256" key="8">
    <source>
        <dbReference type="SAM" id="Phobius"/>
    </source>
</evidence>
<keyword evidence="3" id="KW-0349">Heme</keyword>
<dbReference type="GO" id="GO:0044550">
    <property type="term" value="P:secondary metabolite biosynthetic process"/>
    <property type="evidence" value="ECO:0007669"/>
    <property type="project" value="UniProtKB-ARBA"/>
</dbReference>
<dbReference type="GO" id="GO:0020037">
    <property type="term" value="F:heme binding"/>
    <property type="evidence" value="ECO:0007669"/>
    <property type="project" value="InterPro"/>
</dbReference>
<dbReference type="Proteomes" id="UP001188597">
    <property type="component" value="Unassembled WGS sequence"/>
</dbReference>
<evidence type="ECO:0008006" key="11">
    <source>
        <dbReference type="Google" id="ProtNLM"/>
    </source>
</evidence>
<dbReference type="PROSITE" id="PS00086">
    <property type="entry name" value="CYTOCHROME_P450"/>
    <property type="match status" value="2"/>
</dbReference>
<dbReference type="FunFam" id="1.10.630.10:FF:000037">
    <property type="entry name" value="Cytochrome P450 9"/>
    <property type="match status" value="1"/>
</dbReference>
<reference evidence="9" key="1">
    <citation type="submission" date="2022-12" db="EMBL/GenBank/DDBJ databases">
        <title>Draft genome assemblies for two species of Escallonia (Escalloniales).</title>
        <authorList>
            <person name="Chanderbali A."/>
            <person name="Dervinis C."/>
            <person name="Anghel I."/>
            <person name="Soltis D."/>
            <person name="Soltis P."/>
            <person name="Zapata F."/>
        </authorList>
    </citation>
    <scope>NUCLEOTIDE SEQUENCE</scope>
    <source>
        <strain evidence="9">UCBG64.0493</strain>
        <tissue evidence="9">Leaf</tissue>
    </source>
</reference>
<evidence type="ECO:0000313" key="10">
    <source>
        <dbReference type="Proteomes" id="UP001188597"/>
    </source>
</evidence>
<dbReference type="GO" id="GO:0005506">
    <property type="term" value="F:iron ion binding"/>
    <property type="evidence" value="ECO:0007669"/>
    <property type="project" value="InterPro"/>
</dbReference>
<feature type="transmembrane region" description="Helical" evidence="8">
    <location>
        <begin position="548"/>
        <end position="576"/>
    </location>
</feature>
<dbReference type="GO" id="GO:0016705">
    <property type="term" value="F:oxidoreductase activity, acting on paired donors, with incorporation or reduction of molecular oxygen"/>
    <property type="evidence" value="ECO:0007669"/>
    <property type="project" value="InterPro"/>
</dbReference>
<keyword evidence="4" id="KW-0479">Metal-binding</keyword>
<dbReference type="CDD" id="cd20658">
    <property type="entry name" value="CYP79"/>
    <property type="match status" value="1"/>
</dbReference>
<gene>
    <name evidence="9" type="ORF">RJ639_028281</name>
</gene>
<dbReference type="PANTHER" id="PTHR47944:SF15">
    <property type="entry name" value="CYTOCHROME P450"/>
    <property type="match status" value="1"/>
</dbReference>
<feature type="transmembrane region" description="Helical" evidence="8">
    <location>
        <begin position="596"/>
        <end position="620"/>
    </location>
</feature>
<accession>A0AA88X4Q8</accession>
<evidence type="ECO:0000256" key="4">
    <source>
        <dbReference type="ARBA" id="ARBA00022723"/>
    </source>
</evidence>
<evidence type="ECO:0000313" key="9">
    <source>
        <dbReference type="EMBL" id="KAK3039888.1"/>
    </source>
</evidence>
<keyword evidence="10" id="KW-1185">Reference proteome</keyword>
<protein>
    <recommendedName>
        <fullName evidence="11">Cytochrome P450</fullName>
    </recommendedName>
</protein>
<dbReference type="Gene3D" id="1.10.630.10">
    <property type="entry name" value="Cytochrome P450"/>
    <property type="match status" value="2"/>
</dbReference>
<evidence type="ECO:0000256" key="2">
    <source>
        <dbReference type="ARBA" id="ARBA00010617"/>
    </source>
</evidence>
<dbReference type="Pfam" id="PF00067">
    <property type="entry name" value="p450"/>
    <property type="match status" value="2"/>
</dbReference>
<evidence type="ECO:0000256" key="1">
    <source>
        <dbReference type="ARBA" id="ARBA00001971"/>
    </source>
</evidence>
<comment type="cofactor">
    <cofactor evidence="1">
        <name>heme</name>
        <dbReference type="ChEBI" id="CHEBI:30413"/>
    </cofactor>
</comment>
<dbReference type="GO" id="GO:0004497">
    <property type="term" value="F:monooxygenase activity"/>
    <property type="evidence" value="ECO:0007669"/>
    <property type="project" value="UniProtKB-KW"/>
</dbReference>
<evidence type="ECO:0000256" key="7">
    <source>
        <dbReference type="ARBA" id="ARBA00023033"/>
    </source>
</evidence>
<dbReference type="FunFam" id="1.10.630.10:FF:000011">
    <property type="entry name" value="Cytochrome P450 83B1"/>
    <property type="match status" value="1"/>
</dbReference>
<dbReference type="SUPFAM" id="SSF48264">
    <property type="entry name" value="Cytochrome P450"/>
    <property type="match status" value="2"/>
</dbReference>
<evidence type="ECO:0000256" key="3">
    <source>
        <dbReference type="ARBA" id="ARBA00022617"/>
    </source>
</evidence>
<keyword evidence="8" id="KW-0812">Transmembrane</keyword>
<evidence type="ECO:0000256" key="5">
    <source>
        <dbReference type="ARBA" id="ARBA00023002"/>
    </source>
</evidence>
<keyword evidence="8" id="KW-0472">Membrane</keyword>
<keyword evidence="5" id="KW-0560">Oxidoreductase</keyword>
<dbReference type="InterPro" id="IPR001128">
    <property type="entry name" value="Cyt_P450"/>
</dbReference>
<comment type="similarity">
    <text evidence="2">Belongs to the cytochrome P450 family.</text>
</comment>
<sequence>MTMENKTPALTSFNSTTLIISTLQMVGIGYPPNLFNFFLLLLVIRLIFIFIFNNARLSRQKTNSVQLPPGPKPWPLIGNLPEMLRNKPVFRWIHKLMDEMNTEILCIRLGNVHVIAVSCPKLGCEFLKKQDAIFSSRPETMASDLASSRYLSTALTPLGEQWRKMRRVVTSEVLAPARHRWMHDKRVEEADHLVRYVFNQCGKGVSGLGLVNVRVAAKHYCGNVIRKMILGRRFFGEGMEDGGPGVEEEEHVEALFTILGYLYSFCVSDYFPFLRGFDLDGHEKVMKEAMASMKKFHDPIINARIRQGRDGEKEANDLLDVLIRLKDADGGPLLSEDEIKAQIVELMIATVDNPSNAIEWALAEMLNRPETFQQATEELNRVVGKDRWVQESDISQLNYVKACAREAFRLHPIAPFNVPHVSVSDTTVAGYFIPKGSHVLLSRPGLGRNPKVWDEPLKFKPERHLKDGSEVVLAEPDLRMLSFSTGRRGCVGVNLGSTMTTMLLARLLQGFTWSMPPNVTSIELIESVGNLFLATPLLALARPRLAPGLLVSGILALVFMLGNIDFLICLELYYYLRSARATSQGSSLLLDLCSTMFMPCLYPWLVTTLLLFLPVLYFLLHPNQEKGPFNLPPSPPKLPIIGNLHQLGKLPHYSLWKLSHKYGPVMLMRLGRVPTLIVSTPATAKEVLKTHDLDCCTRPLSNNQKKISYNFLDLAFSPYGEYWREMRKLCVVELFTNKRVQSFWYVREAEVAHMISKIAKSYPNPVEMSDLCFNLTNSVICRIAFGTSHRSNQFEYGELKGVIDDAMAVLSGFAAADFFPSIGWLIDVIMGQHSRIERCFKNFDAFFQKVIDEHLDPARPTPDHEDITDAMLGLAERTTIIKLNNQHMKAVLVDIFLGAVDTSSVTMVWVMAELIKNPRVMKKVQAEIRSCIGKKPKVDESELDKLKYFKLVVKETLRLHPPASLLIPHETIRHFKLNGYDILPKTRVIVNAWAIGRDPELWENPNEFYPERFEGKSVDYKGQNFEFLPFGSGRRMCPGINMGLMSVEFTVANLLHCFDWELPGGMKSEELNMDEEFGLNIRKRVPLYLVPIKHNWEDN</sequence>
<dbReference type="InterPro" id="IPR017972">
    <property type="entry name" value="Cyt_P450_CS"/>
</dbReference>
<dbReference type="PRINTS" id="PR00385">
    <property type="entry name" value="P450"/>
</dbReference>
<keyword evidence="7" id="KW-0503">Monooxygenase</keyword>
<dbReference type="AlphaFoldDB" id="A0AA88X4Q8"/>
<dbReference type="CDD" id="cd11072">
    <property type="entry name" value="CYP71-like"/>
    <property type="match status" value="1"/>
</dbReference>
<comment type="caution">
    <text evidence="9">The sequence shown here is derived from an EMBL/GenBank/DDBJ whole genome shotgun (WGS) entry which is preliminary data.</text>
</comment>
<keyword evidence="6" id="KW-0408">Iron</keyword>
<name>A0AA88X4Q8_9ASTE</name>
<evidence type="ECO:0000256" key="6">
    <source>
        <dbReference type="ARBA" id="ARBA00023004"/>
    </source>
</evidence>
<dbReference type="PANTHER" id="PTHR47944">
    <property type="entry name" value="CYTOCHROME P450 98A9"/>
    <property type="match status" value="1"/>
</dbReference>
<dbReference type="EMBL" id="JAVXUP010000068">
    <property type="protein sequence ID" value="KAK3039888.1"/>
    <property type="molecule type" value="Genomic_DNA"/>
</dbReference>
<proteinExistence type="inferred from homology"/>
<dbReference type="InterPro" id="IPR002401">
    <property type="entry name" value="Cyt_P450_E_grp-I"/>
</dbReference>
<dbReference type="InterPro" id="IPR036396">
    <property type="entry name" value="Cyt_P450_sf"/>
</dbReference>